<name>A0A344UUZ1_9ACTN</name>
<dbReference type="InterPro" id="IPR041484">
    <property type="entry name" value="TetR_C_25"/>
</dbReference>
<dbReference type="GO" id="GO:0000976">
    <property type="term" value="F:transcription cis-regulatory region binding"/>
    <property type="evidence" value="ECO:0007669"/>
    <property type="project" value="TreeGrafter"/>
</dbReference>
<evidence type="ECO:0000256" key="2">
    <source>
        <dbReference type="PROSITE-ProRule" id="PRU00335"/>
    </source>
</evidence>
<reference evidence="4 5" key="1">
    <citation type="submission" date="2017-12" db="EMBL/GenBank/DDBJ databases">
        <title>The whole genome sequence of the Acidipropionibacterium virtanenii sp. nov. type strain JS278.</title>
        <authorList>
            <person name="Laine P."/>
            <person name="Deptula P."/>
            <person name="Varmanen P."/>
            <person name="Auvinen P."/>
        </authorList>
    </citation>
    <scope>NUCLEOTIDE SEQUENCE [LARGE SCALE GENOMIC DNA]</scope>
    <source>
        <strain evidence="4 5">JS278</strain>
    </source>
</reference>
<dbReference type="PANTHER" id="PTHR30055">
    <property type="entry name" value="HTH-TYPE TRANSCRIPTIONAL REGULATOR RUTR"/>
    <property type="match status" value="1"/>
</dbReference>
<dbReference type="PANTHER" id="PTHR30055:SF235">
    <property type="entry name" value="TRANSCRIPTIONAL REGULATORY PROTEIN"/>
    <property type="match status" value="1"/>
</dbReference>
<dbReference type="AlphaFoldDB" id="A0A344UUZ1"/>
<evidence type="ECO:0000313" key="4">
    <source>
        <dbReference type="EMBL" id="AXE39089.1"/>
    </source>
</evidence>
<dbReference type="GO" id="GO:0003700">
    <property type="term" value="F:DNA-binding transcription factor activity"/>
    <property type="evidence" value="ECO:0007669"/>
    <property type="project" value="TreeGrafter"/>
</dbReference>
<organism evidence="4 5">
    <name type="scientific">Acidipropionibacterium virtanenii</name>
    <dbReference type="NCBI Taxonomy" id="2057246"/>
    <lineage>
        <taxon>Bacteria</taxon>
        <taxon>Bacillati</taxon>
        <taxon>Actinomycetota</taxon>
        <taxon>Actinomycetes</taxon>
        <taxon>Propionibacteriales</taxon>
        <taxon>Propionibacteriaceae</taxon>
        <taxon>Acidipropionibacterium</taxon>
    </lineage>
</organism>
<keyword evidence="5" id="KW-1185">Reference proteome</keyword>
<dbReference type="PRINTS" id="PR00455">
    <property type="entry name" value="HTHTETR"/>
</dbReference>
<dbReference type="InterPro" id="IPR050109">
    <property type="entry name" value="HTH-type_TetR-like_transc_reg"/>
</dbReference>
<feature type="domain" description="HTH tetR-type" evidence="3">
    <location>
        <begin position="63"/>
        <end position="123"/>
    </location>
</feature>
<sequence length="266" mass="29241">MGPTATVCRIAVTVWIRVSHPNPLLTALGADAERLRSLPEPLLLTLTELTFNILNVSSNTADLLPRARIRLAALELFGQQGFDRTTIRQIASRAGVSPGLVIHHFGSKKELKEACDAHALEVFRQKSVYLQESGPMPSLQSFLDDNPELWTVANYLVQELRAGGETAQQAYDLFCSYSEEMVTRAADAGMLVLPEDRQAAIALMTTWSIGVLVLGDLFARRLGGERLDDPEVMRRYSSVVIELLSTGVFTESYASLLRSVIHPTTG</sequence>
<evidence type="ECO:0000259" key="3">
    <source>
        <dbReference type="PROSITE" id="PS50977"/>
    </source>
</evidence>
<protein>
    <submittedName>
        <fullName evidence="4">HTH-type transcriptional regulator BetI</fullName>
    </submittedName>
</protein>
<proteinExistence type="predicted"/>
<feature type="DNA-binding region" description="H-T-H motif" evidence="2">
    <location>
        <begin position="86"/>
        <end position="105"/>
    </location>
</feature>
<dbReference type="Gene3D" id="1.10.357.10">
    <property type="entry name" value="Tetracycline Repressor, domain 2"/>
    <property type="match status" value="1"/>
</dbReference>
<dbReference type="EMBL" id="CP025198">
    <property type="protein sequence ID" value="AXE39089.1"/>
    <property type="molecule type" value="Genomic_DNA"/>
</dbReference>
<gene>
    <name evidence="4" type="primary">betI_2</name>
    <name evidence="4" type="ORF">JS278_01933</name>
</gene>
<evidence type="ECO:0000256" key="1">
    <source>
        <dbReference type="ARBA" id="ARBA00023125"/>
    </source>
</evidence>
<dbReference type="SUPFAM" id="SSF46689">
    <property type="entry name" value="Homeodomain-like"/>
    <property type="match status" value="1"/>
</dbReference>
<dbReference type="PROSITE" id="PS50977">
    <property type="entry name" value="HTH_TETR_2"/>
    <property type="match status" value="1"/>
</dbReference>
<keyword evidence="1 2" id="KW-0238">DNA-binding</keyword>
<dbReference type="OrthoDB" id="3403733at2"/>
<accession>A0A344UUZ1</accession>
<dbReference type="Pfam" id="PF00440">
    <property type="entry name" value="TetR_N"/>
    <property type="match status" value="1"/>
</dbReference>
<dbReference type="InterPro" id="IPR009057">
    <property type="entry name" value="Homeodomain-like_sf"/>
</dbReference>
<dbReference type="InterPro" id="IPR001647">
    <property type="entry name" value="HTH_TetR"/>
</dbReference>
<dbReference type="KEGG" id="acij:JS278_01933"/>
<dbReference type="Pfam" id="PF17933">
    <property type="entry name" value="TetR_C_25"/>
    <property type="match status" value="1"/>
</dbReference>
<evidence type="ECO:0000313" key="5">
    <source>
        <dbReference type="Proteomes" id="UP000251995"/>
    </source>
</evidence>
<dbReference type="Proteomes" id="UP000251995">
    <property type="component" value="Chromosome"/>
</dbReference>